<dbReference type="InterPro" id="IPR008979">
    <property type="entry name" value="Galactose-bd-like_sf"/>
</dbReference>
<dbReference type="AlphaFoldDB" id="A0A1M6SDY8"/>
<dbReference type="GO" id="GO:0016989">
    <property type="term" value="F:sigma factor antagonist activity"/>
    <property type="evidence" value="ECO:0007669"/>
    <property type="project" value="TreeGrafter"/>
</dbReference>
<dbReference type="InParanoid" id="A0A1M6SDY8"/>
<evidence type="ECO:0000256" key="1">
    <source>
        <dbReference type="SAM" id="Phobius"/>
    </source>
</evidence>
<dbReference type="PANTHER" id="PTHR30273:SF2">
    <property type="entry name" value="PROTEIN FECR"/>
    <property type="match status" value="1"/>
</dbReference>
<name>A0A1M6SDY8_9BACT</name>
<feature type="transmembrane region" description="Helical" evidence="1">
    <location>
        <begin position="82"/>
        <end position="102"/>
    </location>
</feature>
<dbReference type="SUPFAM" id="SSF49785">
    <property type="entry name" value="Galactose-binding domain-like"/>
    <property type="match status" value="1"/>
</dbReference>
<dbReference type="STRING" id="1123071.SAMN02745181_3795"/>
<feature type="domain" description="FecR protein" evidence="2">
    <location>
        <begin position="172"/>
        <end position="229"/>
    </location>
</feature>
<keyword evidence="1" id="KW-1133">Transmembrane helix</keyword>
<evidence type="ECO:0000313" key="4">
    <source>
        <dbReference type="EMBL" id="SHK42708.1"/>
    </source>
</evidence>
<feature type="domain" description="DUF642" evidence="3">
    <location>
        <begin position="278"/>
        <end position="451"/>
    </location>
</feature>
<evidence type="ECO:0000259" key="3">
    <source>
        <dbReference type="Pfam" id="PF04862"/>
    </source>
</evidence>
<proteinExistence type="predicted"/>
<dbReference type="InterPro" id="IPR012373">
    <property type="entry name" value="Ferrdict_sens_TM"/>
</dbReference>
<keyword evidence="1" id="KW-0472">Membrane</keyword>
<protein>
    <submittedName>
        <fullName evidence="4">FecR family protein</fullName>
    </submittedName>
</protein>
<keyword evidence="5" id="KW-1185">Reference proteome</keyword>
<dbReference type="Gene3D" id="2.60.120.260">
    <property type="entry name" value="Galactose-binding domain-like"/>
    <property type="match status" value="1"/>
</dbReference>
<dbReference type="OrthoDB" id="258532at2"/>
<keyword evidence="1" id="KW-0812">Transmembrane</keyword>
<dbReference type="EMBL" id="FQYR01000009">
    <property type="protein sequence ID" value="SHK42708.1"/>
    <property type="molecule type" value="Genomic_DNA"/>
</dbReference>
<reference evidence="4 5" key="1">
    <citation type="submission" date="2016-11" db="EMBL/GenBank/DDBJ databases">
        <authorList>
            <person name="Jaros S."/>
            <person name="Januszkiewicz K."/>
            <person name="Wedrychowicz H."/>
        </authorList>
    </citation>
    <scope>NUCLEOTIDE SEQUENCE [LARGE SCALE GENOMIC DNA]</scope>
    <source>
        <strain evidence="4 5">DSM 18772</strain>
    </source>
</reference>
<evidence type="ECO:0000259" key="2">
    <source>
        <dbReference type="Pfam" id="PF04773"/>
    </source>
</evidence>
<gene>
    <name evidence="4" type="ORF">SAMN02745181_3795</name>
</gene>
<dbReference type="RefSeq" id="WP_143185330.1">
    <property type="nucleotide sequence ID" value="NZ_FQYR01000009.1"/>
</dbReference>
<sequence length="467" mass="50922">MKGPKLEKAIMSYFDGTLDELECRQLQDTLKRDRAARDLYRQHAELQQSFLFRYSQATQAAKKRPSIAEIHHHQQQRRNVKLALGAAAAALIAIAISLQFIFVSPPTTIASLESSRGSQFSIQHHLQNGEDVNGAELAPGSTVELTQGTLEITLDKGVRSIILAPASFELIDEKRLYLYRGTAWFHVEKEAHGFQVITHQFTVTDLGTEFGVIAHPKESDQVHLFQGSVMVRTSAQSPDEATLIAGQARICSPKGKLSEIPSSSSSFLTKLPEESSQNLLINGNFELGNPPADKDWGETANAALLPGWTWSPGITVASRSANGKPGFGNGRRNIHSSTRDTQLAFNVNPRNRPDPADATIRQTFATVPGQRYTVSFEMGANLFSNTSLELFAAVYDGADHNSATGTLLGTHTQRRNAEDGSGYNPPTSFTFTAASTSATLVFTETSNNSESADLCLDNVRVNKSKSQ</sequence>
<dbReference type="Pfam" id="PF04862">
    <property type="entry name" value="DUF642"/>
    <property type="match status" value="1"/>
</dbReference>
<dbReference type="InterPro" id="IPR006860">
    <property type="entry name" value="FecR"/>
</dbReference>
<dbReference type="InterPro" id="IPR006946">
    <property type="entry name" value="DGR2-like_dom"/>
</dbReference>
<accession>A0A1M6SDY8</accession>
<dbReference type="Proteomes" id="UP000184510">
    <property type="component" value="Unassembled WGS sequence"/>
</dbReference>
<dbReference type="PANTHER" id="PTHR30273">
    <property type="entry name" value="PERIPLASMIC SIGNAL SENSOR AND SIGMA FACTOR ACTIVATOR FECR-RELATED"/>
    <property type="match status" value="1"/>
</dbReference>
<organism evidence="4 5">
    <name type="scientific">Rubritalea squalenifaciens DSM 18772</name>
    <dbReference type="NCBI Taxonomy" id="1123071"/>
    <lineage>
        <taxon>Bacteria</taxon>
        <taxon>Pseudomonadati</taxon>
        <taxon>Verrucomicrobiota</taxon>
        <taxon>Verrucomicrobiia</taxon>
        <taxon>Verrucomicrobiales</taxon>
        <taxon>Rubritaleaceae</taxon>
        <taxon>Rubritalea</taxon>
    </lineage>
</organism>
<dbReference type="Gene3D" id="2.60.120.1440">
    <property type="match status" value="1"/>
</dbReference>
<evidence type="ECO:0000313" key="5">
    <source>
        <dbReference type="Proteomes" id="UP000184510"/>
    </source>
</evidence>
<dbReference type="Pfam" id="PF04773">
    <property type="entry name" value="FecR"/>
    <property type="match status" value="1"/>
</dbReference>